<dbReference type="OrthoDB" id="524060at2759"/>
<dbReference type="RefSeq" id="XP_042919198.1">
    <property type="nucleotide sequence ID" value="XM_043068765.1"/>
</dbReference>
<dbReference type="GeneID" id="66055722"/>
<name>A0A2K3D6V9_CHLRE</name>
<dbReference type="InParanoid" id="A0A2K3D6V9"/>
<evidence type="ECO:0000259" key="1">
    <source>
        <dbReference type="Pfam" id="PF04366"/>
    </source>
</evidence>
<reference evidence="2 3" key="1">
    <citation type="journal article" date="2007" name="Science">
        <title>The Chlamydomonas genome reveals the evolution of key animal and plant functions.</title>
        <authorList>
            <person name="Merchant S.S."/>
            <person name="Prochnik S.E."/>
            <person name="Vallon O."/>
            <person name="Harris E.H."/>
            <person name="Karpowicz S.J."/>
            <person name="Witman G.B."/>
            <person name="Terry A."/>
            <person name="Salamov A."/>
            <person name="Fritz-Laylin L.K."/>
            <person name="Marechal-Drouard L."/>
            <person name="Marshall W.F."/>
            <person name="Qu L.H."/>
            <person name="Nelson D.R."/>
            <person name="Sanderfoot A.A."/>
            <person name="Spalding M.H."/>
            <person name="Kapitonov V.V."/>
            <person name="Ren Q."/>
            <person name="Ferris P."/>
            <person name="Lindquist E."/>
            <person name="Shapiro H."/>
            <person name="Lucas S.M."/>
            <person name="Grimwood J."/>
            <person name="Schmutz J."/>
            <person name="Cardol P."/>
            <person name="Cerutti H."/>
            <person name="Chanfreau G."/>
            <person name="Chen C.L."/>
            <person name="Cognat V."/>
            <person name="Croft M.T."/>
            <person name="Dent R."/>
            <person name="Dutcher S."/>
            <person name="Fernandez E."/>
            <person name="Fukuzawa H."/>
            <person name="Gonzalez-Ballester D."/>
            <person name="Gonzalez-Halphen D."/>
            <person name="Hallmann A."/>
            <person name="Hanikenne M."/>
            <person name="Hippler M."/>
            <person name="Inwood W."/>
            <person name="Jabbari K."/>
            <person name="Kalanon M."/>
            <person name="Kuras R."/>
            <person name="Lefebvre P.A."/>
            <person name="Lemaire S.D."/>
            <person name="Lobanov A.V."/>
            <person name="Lohr M."/>
            <person name="Manuell A."/>
            <person name="Meier I."/>
            <person name="Mets L."/>
            <person name="Mittag M."/>
            <person name="Mittelmeier T."/>
            <person name="Moroney J.V."/>
            <person name="Moseley J."/>
            <person name="Napoli C."/>
            <person name="Nedelcu A.M."/>
            <person name="Niyogi K."/>
            <person name="Novoselov S.V."/>
            <person name="Paulsen I.T."/>
            <person name="Pazour G."/>
            <person name="Purton S."/>
            <person name="Ral J.P."/>
            <person name="Riano-Pachon D.M."/>
            <person name="Riekhof W."/>
            <person name="Rymarquis L."/>
            <person name="Schroda M."/>
            <person name="Stern D."/>
            <person name="Umen J."/>
            <person name="Willows R."/>
            <person name="Wilson N."/>
            <person name="Zimmer S.L."/>
            <person name="Allmer J."/>
            <person name="Balk J."/>
            <person name="Bisova K."/>
            <person name="Chen C.J."/>
            <person name="Elias M."/>
            <person name="Gendler K."/>
            <person name="Hauser C."/>
            <person name="Lamb M.R."/>
            <person name="Ledford H."/>
            <person name="Long J.C."/>
            <person name="Minagawa J."/>
            <person name="Page M.D."/>
            <person name="Pan J."/>
            <person name="Pootakham W."/>
            <person name="Roje S."/>
            <person name="Rose A."/>
            <person name="Stahlberg E."/>
            <person name="Terauchi A.M."/>
            <person name="Yang P."/>
            <person name="Ball S."/>
            <person name="Bowler C."/>
            <person name="Dieckmann C.L."/>
            <person name="Gladyshev V.N."/>
            <person name="Green P."/>
            <person name="Jorgensen R."/>
            <person name="Mayfield S."/>
            <person name="Mueller-Roeber B."/>
            <person name="Rajamani S."/>
            <person name="Sayre R.T."/>
            <person name="Brokstein P."/>
            <person name="Dubchak I."/>
            <person name="Goodstein D."/>
            <person name="Hornick L."/>
            <person name="Huang Y.W."/>
            <person name="Jhaveri J."/>
            <person name="Luo Y."/>
            <person name="Martinez D."/>
            <person name="Ngau W.C."/>
            <person name="Otillar B."/>
            <person name="Poliakov A."/>
            <person name="Porter A."/>
            <person name="Szajkowski L."/>
            <person name="Werner G."/>
            <person name="Zhou K."/>
            <person name="Grigoriev I.V."/>
            <person name="Rokhsar D.S."/>
            <person name="Grossman A.R."/>
        </authorList>
    </citation>
    <scope>NUCLEOTIDE SEQUENCE [LARGE SCALE GENOMIC DNA]</scope>
    <source>
        <strain evidence="3">CC-503</strain>
    </source>
</reference>
<feature type="domain" description="Ysc84 actin-binding" evidence="1">
    <location>
        <begin position="88"/>
        <end position="221"/>
    </location>
</feature>
<evidence type="ECO:0000313" key="3">
    <source>
        <dbReference type="Proteomes" id="UP000006906"/>
    </source>
</evidence>
<organism evidence="2 3">
    <name type="scientific">Chlamydomonas reinhardtii</name>
    <name type="common">Chlamydomonas smithii</name>
    <dbReference type="NCBI Taxonomy" id="3055"/>
    <lineage>
        <taxon>Eukaryota</taxon>
        <taxon>Viridiplantae</taxon>
        <taxon>Chlorophyta</taxon>
        <taxon>core chlorophytes</taxon>
        <taxon>Chlorophyceae</taxon>
        <taxon>CS clade</taxon>
        <taxon>Chlamydomonadales</taxon>
        <taxon>Chlamydomonadaceae</taxon>
        <taxon>Chlamydomonas</taxon>
    </lineage>
</organism>
<evidence type="ECO:0000313" key="2">
    <source>
        <dbReference type="EMBL" id="PNW76266.1"/>
    </source>
</evidence>
<dbReference type="InterPro" id="IPR051702">
    <property type="entry name" value="SH3_domain_YSC84-like"/>
</dbReference>
<gene>
    <name evidence="2" type="ORF">CHLRE_12g541400v5</name>
</gene>
<accession>A0A2K3D6V9</accession>
<dbReference type="GO" id="GO:0035091">
    <property type="term" value="F:phosphatidylinositol binding"/>
    <property type="evidence" value="ECO:0000318"/>
    <property type="project" value="GO_Central"/>
</dbReference>
<dbReference type="KEGG" id="cre:CHLRE_12g541400v5"/>
<proteinExistence type="predicted"/>
<dbReference type="Proteomes" id="UP000006906">
    <property type="component" value="Chromosome 12"/>
</dbReference>
<dbReference type="InterPro" id="IPR007461">
    <property type="entry name" value="Ysc84_actin-binding"/>
</dbReference>
<protein>
    <recommendedName>
        <fullName evidence="1">Ysc84 actin-binding domain-containing protein</fullName>
    </recommendedName>
</protein>
<dbReference type="Pfam" id="PF04366">
    <property type="entry name" value="Ysc84"/>
    <property type="match status" value="1"/>
</dbReference>
<dbReference type="PANTHER" id="PTHR15629">
    <property type="entry name" value="SH3YL1 PROTEIN"/>
    <property type="match status" value="1"/>
</dbReference>
<dbReference type="PANTHER" id="PTHR15629:SF2">
    <property type="entry name" value="SH3 DOMAIN-CONTAINING YSC84-LIKE PROTEIN 1"/>
    <property type="match status" value="1"/>
</dbReference>
<keyword evidence="3" id="KW-1185">Reference proteome</keyword>
<dbReference type="EMBL" id="CM008973">
    <property type="protein sequence ID" value="PNW76266.1"/>
    <property type="molecule type" value="Genomic_DNA"/>
</dbReference>
<dbReference type="AlphaFoldDB" id="A0A2K3D6V9"/>
<dbReference type="Gramene" id="PNW76266">
    <property type="protein sequence ID" value="PNW76266"/>
    <property type="gene ID" value="CHLRE_12g541400v5"/>
</dbReference>
<sequence>MPAIERLAKKVQEAAKVLSHLRMSVERKKNKFKPGALKSAKGFLLLHTHKGAAVVGYEAGPGIAFKVLGREEDGTPILSPPVVMSMSKVGVGIQIGYNSIYTLMAVYNDSQLDMLINSHAGTIVGQDLDVSPIPFKSDGPGNLHRTSVNPLERVSDTPADGIPKVKVITVSDSFMLFDWSLYGGSLTMEDDIMQKVYGVNIPPLSVLHGKVETPAELKEACAAIATDFKVLSEM</sequence>